<name>A0A1I7WY38_HETBA</name>
<proteinExistence type="predicted"/>
<dbReference type="AlphaFoldDB" id="A0A1I7WY38"/>
<dbReference type="WBParaSite" id="Hba_10151">
    <property type="protein sequence ID" value="Hba_10151"/>
    <property type="gene ID" value="Hba_10151"/>
</dbReference>
<accession>A0A1I7WY38</accession>
<protein>
    <submittedName>
        <fullName evidence="2">Myotubularin phosphatase domain-containing protein</fullName>
    </submittedName>
</protein>
<sequence length="126" mass="14835">MTVEEASLPTLLKIKSSLYYLIYFPYQQLVESLERLSFGGNRTEFLCSCSTPTPLQKWFQHMNNREKLTLRDVQINIKCWYCVCNNNFFMFCITGHLSQPLDSIKSITKEMMKSIRRKPIKMSICC</sequence>
<organism evidence="1 2">
    <name type="scientific">Heterorhabditis bacteriophora</name>
    <name type="common">Entomopathogenic nematode worm</name>
    <dbReference type="NCBI Taxonomy" id="37862"/>
    <lineage>
        <taxon>Eukaryota</taxon>
        <taxon>Metazoa</taxon>
        <taxon>Ecdysozoa</taxon>
        <taxon>Nematoda</taxon>
        <taxon>Chromadorea</taxon>
        <taxon>Rhabditida</taxon>
        <taxon>Rhabditina</taxon>
        <taxon>Rhabditomorpha</taxon>
        <taxon>Strongyloidea</taxon>
        <taxon>Heterorhabditidae</taxon>
        <taxon>Heterorhabditis</taxon>
    </lineage>
</organism>
<evidence type="ECO:0000313" key="2">
    <source>
        <dbReference type="WBParaSite" id="Hba_10151"/>
    </source>
</evidence>
<keyword evidence="1" id="KW-1185">Reference proteome</keyword>
<reference evidence="2" key="1">
    <citation type="submission" date="2016-11" db="UniProtKB">
        <authorList>
            <consortium name="WormBaseParasite"/>
        </authorList>
    </citation>
    <scope>IDENTIFICATION</scope>
</reference>
<dbReference type="Proteomes" id="UP000095283">
    <property type="component" value="Unplaced"/>
</dbReference>
<evidence type="ECO:0000313" key="1">
    <source>
        <dbReference type="Proteomes" id="UP000095283"/>
    </source>
</evidence>